<gene>
    <name evidence="1" type="ORF">DDE83_002380</name>
</gene>
<organism evidence="1 2">
    <name type="scientific">Stemphylium lycopersici</name>
    <name type="common">Tomato gray leaf spot disease fungus</name>
    <name type="synonym">Thyrospora lycopersici</name>
    <dbReference type="NCBI Taxonomy" id="183478"/>
    <lineage>
        <taxon>Eukaryota</taxon>
        <taxon>Fungi</taxon>
        <taxon>Dikarya</taxon>
        <taxon>Ascomycota</taxon>
        <taxon>Pezizomycotina</taxon>
        <taxon>Dothideomycetes</taxon>
        <taxon>Pleosporomycetidae</taxon>
        <taxon>Pleosporales</taxon>
        <taxon>Pleosporineae</taxon>
        <taxon>Pleosporaceae</taxon>
        <taxon>Stemphylium</taxon>
    </lineage>
</organism>
<dbReference type="OrthoDB" id="16079at2759"/>
<evidence type="ECO:0000313" key="1">
    <source>
        <dbReference type="EMBL" id="RAR14268.1"/>
    </source>
</evidence>
<accession>A0A364NAB5</accession>
<dbReference type="AlphaFoldDB" id="A0A364NAB5"/>
<keyword evidence="2" id="KW-1185">Reference proteome</keyword>
<evidence type="ECO:0008006" key="3">
    <source>
        <dbReference type="Google" id="ProtNLM"/>
    </source>
</evidence>
<reference evidence="2" key="1">
    <citation type="submission" date="2018-05" db="EMBL/GenBank/DDBJ databases">
        <title>Draft genome sequence of Stemphylium lycopersici strain CIDEFI 213.</title>
        <authorList>
            <person name="Medina R."/>
            <person name="Franco M.E.E."/>
            <person name="Lucentini C.G."/>
            <person name="Saparrat M.C.N."/>
            <person name="Balatti P.A."/>
        </authorList>
    </citation>
    <scope>NUCLEOTIDE SEQUENCE [LARGE SCALE GENOMIC DNA]</scope>
    <source>
        <strain evidence="2">CIDEFI 213</strain>
    </source>
</reference>
<dbReference type="Proteomes" id="UP000249619">
    <property type="component" value="Unassembled WGS sequence"/>
</dbReference>
<comment type="caution">
    <text evidence="1">The sequence shown here is derived from an EMBL/GenBank/DDBJ whole genome shotgun (WGS) entry which is preliminary data.</text>
</comment>
<evidence type="ECO:0000313" key="2">
    <source>
        <dbReference type="Proteomes" id="UP000249619"/>
    </source>
</evidence>
<protein>
    <recommendedName>
        <fullName evidence="3">Mitochondrial transcription factor 1</fullName>
    </recommendedName>
</protein>
<name>A0A364NAB5_STELY</name>
<dbReference type="EMBL" id="QGDH01000024">
    <property type="protein sequence ID" value="RAR14268.1"/>
    <property type="molecule type" value="Genomic_DNA"/>
</dbReference>
<dbReference type="InterPro" id="IPR029063">
    <property type="entry name" value="SAM-dependent_MTases_sf"/>
</dbReference>
<dbReference type="Gene3D" id="3.40.50.150">
    <property type="entry name" value="Vaccinia Virus protein VP39"/>
    <property type="match status" value="1"/>
</dbReference>
<sequence length="542" mass="61671">MPGNGLWSQKLHEYLQPRSHVLLEPRFERYERFLGPLLNAPGSKYSLVEKDPTELQTYRDMVTEKAFPHQTVRNPQDATAQQHNDTLLVTGSLVWDPPLLGMGLDSMGKQLYYHFNSAARANDLFHSFGLVRTLLWMKVEDLNPTLADSISGLQKTNCFMQMSQNVDVIVNAERSPRKSGKGSSSREPQYEIEGTVRALQRGKRLGMDLPAHRRDHIHQFATDIEQISNGTGIVDNIEIQRYLHDQHLAGMPTTGLLAEGLVEHYDAEKAIRAQYPDVDIGPGILMDVRTSRRKVRSDHPAKDQIRKYIKDCANVNLTLRRKKEIEELANIGEAMYRLECKILDMQDGPEKDAAMEELEKLDASWEAGHEKLPTNYTRAPETELDDRLGLRAPPSPRVQWDSRSFEPLTMRANEAWPKNRLSLISTEAVPQPTDRFPEYFEWLGDFISGLYGMPADSIPEALDKMQHGLASIIDDCPSLKDPAKGGRLQMKHFRVRLLTSEMIEELLEAYKNWPFKAPGSDHNKYFRNKNSAQNFSGKPGPD</sequence>
<proteinExistence type="predicted"/>